<proteinExistence type="predicted"/>
<keyword evidence="4 7" id="KW-0732">Signal</keyword>
<evidence type="ECO:0000313" key="9">
    <source>
        <dbReference type="Proteomes" id="UP001209654"/>
    </source>
</evidence>
<feature type="signal peptide" evidence="7">
    <location>
        <begin position="1"/>
        <end position="25"/>
    </location>
</feature>
<evidence type="ECO:0000256" key="2">
    <source>
        <dbReference type="ARBA" id="ARBA00022448"/>
    </source>
</evidence>
<feature type="compositionally biased region" description="Basic and acidic residues" evidence="6">
    <location>
        <begin position="130"/>
        <end position="147"/>
    </location>
</feature>
<dbReference type="PANTHER" id="PTHR42953:SF1">
    <property type="entry name" value="METAL-BINDING PROTEIN HI_0362-RELATED"/>
    <property type="match status" value="1"/>
</dbReference>
<feature type="chain" id="PRO_5047519426" evidence="7">
    <location>
        <begin position="26"/>
        <end position="321"/>
    </location>
</feature>
<keyword evidence="5" id="KW-0175">Coiled coil</keyword>
<feature type="region of interest" description="Disordered" evidence="6">
    <location>
        <begin position="125"/>
        <end position="147"/>
    </location>
</feature>
<evidence type="ECO:0000313" key="8">
    <source>
        <dbReference type="EMBL" id="GLB66847.1"/>
    </source>
</evidence>
<comment type="caution">
    <text evidence="8">The sequence shown here is derived from an EMBL/GenBank/DDBJ whole genome shotgun (WGS) entry which is preliminary data.</text>
</comment>
<accession>A0ABQ5MS89</accession>
<dbReference type="InterPro" id="IPR006127">
    <property type="entry name" value="ZnuA-like"/>
</dbReference>
<gene>
    <name evidence="8" type="ORF">AHIS1636_12860</name>
</gene>
<evidence type="ECO:0000256" key="1">
    <source>
        <dbReference type="ARBA" id="ARBA00004196"/>
    </source>
</evidence>
<evidence type="ECO:0000256" key="7">
    <source>
        <dbReference type="SAM" id="SignalP"/>
    </source>
</evidence>
<evidence type="ECO:0000256" key="4">
    <source>
        <dbReference type="ARBA" id="ARBA00022729"/>
    </source>
</evidence>
<evidence type="ECO:0000256" key="5">
    <source>
        <dbReference type="SAM" id="Coils"/>
    </source>
</evidence>
<evidence type="ECO:0000256" key="3">
    <source>
        <dbReference type="ARBA" id="ARBA00022723"/>
    </source>
</evidence>
<protein>
    <submittedName>
        <fullName evidence="8">Metal ABC transporter substrate-binding protein</fullName>
    </submittedName>
</protein>
<organism evidence="8 9">
    <name type="scientific">Arthrobacter mangrovi</name>
    <dbReference type="NCBI Taxonomy" id="2966350"/>
    <lineage>
        <taxon>Bacteria</taxon>
        <taxon>Bacillati</taxon>
        <taxon>Actinomycetota</taxon>
        <taxon>Actinomycetes</taxon>
        <taxon>Micrococcales</taxon>
        <taxon>Micrococcaceae</taxon>
        <taxon>Arthrobacter</taxon>
    </lineage>
</organism>
<name>A0ABQ5MS89_9MICC</name>
<dbReference type="PROSITE" id="PS51257">
    <property type="entry name" value="PROKAR_LIPOPROTEIN"/>
    <property type="match status" value="1"/>
</dbReference>
<dbReference type="PANTHER" id="PTHR42953">
    <property type="entry name" value="HIGH-AFFINITY ZINC UPTAKE SYSTEM PROTEIN ZNUA-RELATED"/>
    <property type="match status" value="1"/>
</dbReference>
<keyword evidence="9" id="KW-1185">Reference proteome</keyword>
<keyword evidence="3" id="KW-0479">Metal-binding</keyword>
<keyword evidence="2" id="KW-0813">Transport</keyword>
<comment type="subcellular location">
    <subcellularLocation>
        <location evidence="1">Cell envelope</location>
    </subcellularLocation>
</comment>
<sequence length="321" mass="33576">MRRLSLAAIAAAAAAGLLLSGCGSAEPGANDGGGGLVEVVASTNVYGDLAKTIGGERVEVTSIIDRMSQDPHSYEATARDKLAISGADLLVENGGGYDAFMHQLADDTGKDHDFIITAAGLSKVEGAPEAGEHADEPADGHEGHNHGEFNEHVWYDLPTASAVADRIADRLGALDPEHAAEFNANAEAFQKRVDALQGQLDEVAAEVSGGAVAAADPVPLHLLDAAGLKNRTPEDFIEAVEEGTDAPPTALRATMDLLKPGAVEFLAYNEQTESSQTQQLRKAAEQAGIPVVVFTETLPEGEDYLTWMAANIKSIEDNVRG</sequence>
<feature type="coiled-coil region" evidence="5">
    <location>
        <begin position="179"/>
        <end position="206"/>
    </location>
</feature>
<evidence type="ECO:0000256" key="6">
    <source>
        <dbReference type="SAM" id="MobiDB-lite"/>
    </source>
</evidence>
<dbReference type="InterPro" id="IPR050492">
    <property type="entry name" value="Bact_metal-bind_prot9"/>
</dbReference>
<dbReference type="RefSeq" id="WP_264794996.1">
    <property type="nucleotide sequence ID" value="NZ_BRVS01000005.1"/>
</dbReference>
<reference evidence="8 9" key="1">
    <citation type="journal article" date="2023" name="Int. J. Syst. Evol. Microbiol.">
        <title>Arthrobacter mangrovi sp. nov., an actinobacterium isolated from the rhizosphere of a mangrove.</title>
        <authorList>
            <person name="Hamada M."/>
            <person name="Saitou S."/>
            <person name="Enomoto N."/>
            <person name="Nanri K."/>
            <person name="Hidaka K."/>
            <person name="Miura T."/>
            <person name="Tamura T."/>
        </authorList>
    </citation>
    <scope>NUCLEOTIDE SEQUENCE [LARGE SCALE GENOMIC DNA]</scope>
    <source>
        <strain evidence="8 9">NBRC 112813</strain>
    </source>
</reference>
<dbReference type="SUPFAM" id="SSF53807">
    <property type="entry name" value="Helical backbone' metal receptor"/>
    <property type="match status" value="1"/>
</dbReference>
<dbReference type="Gene3D" id="3.40.50.1980">
    <property type="entry name" value="Nitrogenase molybdenum iron protein domain"/>
    <property type="match status" value="2"/>
</dbReference>
<dbReference type="EMBL" id="BRVS01000005">
    <property type="protein sequence ID" value="GLB66847.1"/>
    <property type="molecule type" value="Genomic_DNA"/>
</dbReference>
<dbReference type="Pfam" id="PF01297">
    <property type="entry name" value="ZnuA"/>
    <property type="match status" value="1"/>
</dbReference>
<dbReference type="Proteomes" id="UP001209654">
    <property type="component" value="Unassembled WGS sequence"/>
</dbReference>